<dbReference type="SMART" id="SM00823">
    <property type="entry name" value="PKS_PP"/>
    <property type="match status" value="2"/>
</dbReference>
<dbReference type="SMART" id="SM00822">
    <property type="entry name" value="PKS_KR"/>
    <property type="match status" value="2"/>
</dbReference>
<dbReference type="InterPro" id="IPR036291">
    <property type="entry name" value="NAD(P)-bd_dom_sf"/>
</dbReference>
<dbReference type="SUPFAM" id="SSF53335">
    <property type="entry name" value="S-adenosyl-L-methionine-dependent methyltransferases"/>
    <property type="match status" value="1"/>
</dbReference>
<dbReference type="PANTHER" id="PTHR43775">
    <property type="entry name" value="FATTY ACID SYNTHASE"/>
    <property type="match status" value="1"/>
</dbReference>
<dbReference type="Pfam" id="PF00550">
    <property type="entry name" value="PP-binding"/>
    <property type="match status" value="2"/>
</dbReference>
<feature type="domain" description="PKS/mFAS DH" evidence="8">
    <location>
        <begin position="2972"/>
        <end position="3247"/>
    </location>
</feature>
<dbReference type="Gene3D" id="3.40.366.10">
    <property type="entry name" value="Malonyl-Coenzyme A Acyl Carrier Protein, domain 2"/>
    <property type="match status" value="2"/>
</dbReference>
<dbReference type="SUPFAM" id="SSF52151">
    <property type="entry name" value="FabD/lysophospholipase-like"/>
    <property type="match status" value="2"/>
</dbReference>
<dbReference type="InterPro" id="IPR057326">
    <property type="entry name" value="KR_dom"/>
</dbReference>
<evidence type="ECO:0000256" key="4">
    <source>
        <dbReference type="ARBA" id="ARBA00023268"/>
    </source>
</evidence>
<dbReference type="InterPro" id="IPR009081">
    <property type="entry name" value="PP-bd_ACP"/>
</dbReference>
<dbReference type="InterPro" id="IPR016035">
    <property type="entry name" value="Acyl_Trfase/lysoPLipase"/>
</dbReference>
<dbReference type="Pfam" id="PF00698">
    <property type="entry name" value="Acyl_transf_1"/>
    <property type="match status" value="2"/>
</dbReference>
<feature type="region of interest" description="N-terminal hotdog fold" evidence="5">
    <location>
        <begin position="847"/>
        <end position="958"/>
    </location>
</feature>
<dbReference type="CDD" id="cd02440">
    <property type="entry name" value="AdoMet_MTases"/>
    <property type="match status" value="1"/>
</dbReference>
<dbReference type="InterPro" id="IPR020806">
    <property type="entry name" value="PKS_PP-bd"/>
</dbReference>
<dbReference type="InterPro" id="IPR016036">
    <property type="entry name" value="Malonyl_transacylase_ACP-bd"/>
</dbReference>
<dbReference type="PANTHER" id="PTHR43775:SF37">
    <property type="entry name" value="SI:DKEY-61P9.11"/>
    <property type="match status" value="1"/>
</dbReference>
<dbReference type="Pfam" id="PF00109">
    <property type="entry name" value="ketoacyl-synt"/>
    <property type="match status" value="2"/>
</dbReference>
<dbReference type="InterPro" id="IPR014043">
    <property type="entry name" value="Acyl_transferase_dom"/>
</dbReference>
<dbReference type="InterPro" id="IPR018201">
    <property type="entry name" value="Ketoacyl_synth_AS"/>
</dbReference>
<dbReference type="InterPro" id="IPR049551">
    <property type="entry name" value="PKS_DH_C"/>
</dbReference>
<feature type="active site" description="Proton acceptor; for dehydratase activity" evidence="5">
    <location>
        <position position="3003"/>
    </location>
</feature>
<dbReference type="InterPro" id="IPR014031">
    <property type="entry name" value="Ketoacyl_synth_C"/>
</dbReference>
<dbReference type="InterPro" id="IPR020807">
    <property type="entry name" value="PKS_DH"/>
</dbReference>
<dbReference type="InterPro" id="IPR042104">
    <property type="entry name" value="PKS_dehydratase_sf"/>
</dbReference>
<dbReference type="Gene3D" id="3.30.70.3290">
    <property type="match status" value="2"/>
</dbReference>
<dbReference type="InterPro" id="IPR006162">
    <property type="entry name" value="Ppantetheine_attach_site"/>
</dbReference>
<feature type="domain" description="Carrier" evidence="6">
    <location>
        <begin position="1981"/>
        <end position="2058"/>
    </location>
</feature>
<protein>
    <submittedName>
        <fullName evidence="9">Type 1 polyketide synthase</fullName>
    </submittedName>
</protein>
<dbReference type="PROSITE" id="PS00606">
    <property type="entry name" value="KS3_1"/>
    <property type="match status" value="2"/>
</dbReference>
<dbReference type="InterPro" id="IPR013217">
    <property type="entry name" value="Methyltransf_12"/>
</dbReference>
<dbReference type="SUPFAM" id="SSF47336">
    <property type="entry name" value="ACP-like"/>
    <property type="match status" value="2"/>
</dbReference>
<evidence type="ECO:0000259" key="8">
    <source>
        <dbReference type="PROSITE" id="PS52019"/>
    </source>
</evidence>
<evidence type="ECO:0000313" key="9">
    <source>
        <dbReference type="EMBL" id="AQH32482.1"/>
    </source>
</evidence>
<dbReference type="GO" id="GO:0031177">
    <property type="term" value="F:phosphopantetheine binding"/>
    <property type="evidence" value="ECO:0007669"/>
    <property type="project" value="InterPro"/>
</dbReference>
<dbReference type="Gene3D" id="3.10.129.110">
    <property type="entry name" value="Polyketide synthase dehydratase"/>
    <property type="match status" value="2"/>
</dbReference>
<dbReference type="Gene3D" id="3.40.50.720">
    <property type="entry name" value="NAD(P)-binding Rossmann-like Domain"/>
    <property type="match status" value="2"/>
</dbReference>
<dbReference type="InterPro" id="IPR001227">
    <property type="entry name" value="Ac_transferase_dom_sf"/>
</dbReference>
<dbReference type="InterPro" id="IPR029063">
    <property type="entry name" value="SAM-dependent_MTases_sf"/>
</dbReference>
<keyword evidence="1" id="KW-0596">Phosphopantetheine</keyword>
<dbReference type="FunFam" id="3.40.47.10:FF:000019">
    <property type="entry name" value="Polyketide synthase type I"/>
    <property type="match status" value="2"/>
</dbReference>
<feature type="active site" description="Proton acceptor; for dehydratase activity" evidence="5">
    <location>
        <position position="878"/>
    </location>
</feature>
<dbReference type="InterPro" id="IPR013968">
    <property type="entry name" value="PKS_KR"/>
</dbReference>
<dbReference type="PROSITE" id="PS52019">
    <property type="entry name" value="PKS_MFAS_DH"/>
    <property type="match status" value="2"/>
</dbReference>
<dbReference type="InterPro" id="IPR016039">
    <property type="entry name" value="Thiolase-like"/>
</dbReference>
<feature type="domain" description="Carrier" evidence="6">
    <location>
        <begin position="3752"/>
        <end position="3827"/>
    </location>
</feature>
<dbReference type="Pfam" id="PF08242">
    <property type="entry name" value="Methyltransf_12"/>
    <property type="match status" value="1"/>
</dbReference>
<dbReference type="PROSITE" id="PS52004">
    <property type="entry name" value="KS3_2"/>
    <property type="match status" value="2"/>
</dbReference>
<evidence type="ECO:0000256" key="2">
    <source>
        <dbReference type="ARBA" id="ARBA00022553"/>
    </source>
</evidence>
<proteinExistence type="predicted"/>
<dbReference type="GO" id="GO:0004312">
    <property type="term" value="F:fatty acid synthase activity"/>
    <property type="evidence" value="ECO:0007669"/>
    <property type="project" value="TreeGrafter"/>
</dbReference>
<dbReference type="Gene3D" id="1.10.1200.10">
    <property type="entry name" value="ACP-like"/>
    <property type="match status" value="2"/>
</dbReference>
<dbReference type="Pfam" id="PF16197">
    <property type="entry name" value="KAsynt_C_assoc"/>
    <property type="match status" value="1"/>
</dbReference>
<dbReference type="SMART" id="SM01294">
    <property type="entry name" value="PKS_PP_betabranch"/>
    <property type="match status" value="1"/>
</dbReference>
<feature type="domain" description="Ketosynthase family 3 (KS3)" evidence="7">
    <location>
        <begin position="33"/>
        <end position="461"/>
    </location>
</feature>
<feature type="region of interest" description="C-terminal hotdog fold" evidence="5">
    <location>
        <begin position="972"/>
        <end position="1115"/>
    </location>
</feature>
<accession>A0A1Q0AL62</accession>
<evidence type="ECO:0000259" key="6">
    <source>
        <dbReference type="PROSITE" id="PS50075"/>
    </source>
</evidence>
<keyword evidence="3" id="KW-0808">Transferase</keyword>
<dbReference type="SMART" id="SM00827">
    <property type="entry name" value="PKS_AT"/>
    <property type="match status" value="1"/>
</dbReference>
<reference evidence="9" key="1">
    <citation type="submission" date="2016-09" db="EMBL/GenBank/DDBJ databases">
        <title>Biosynthesis of microcystin cyclic heptapeptide in the cyanobacterial genus Fischerella.</title>
        <authorList>
            <person name="Heck K."/>
            <person name="Alvarenga D.O."/>
            <person name="Shishido T.K."/>
            <person name="Varani A.M."/>
            <person name="Dorr F.A."/>
            <person name="Pinto E."/>
            <person name="Rouhiainen L."/>
            <person name="Jokela J."/>
            <person name="Sivonen K."/>
            <person name="Fiore M.F."/>
        </authorList>
    </citation>
    <scope>NUCLEOTIDE SEQUENCE</scope>
    <source>
        <strain evidence="9">CENA161</strain>
    </source>
</reference>
<feature type="active site" description="Proton donor; for dehydratase activity" evidence="5">
    <location>
        <position position="1033"/>
    </location>
</feature>
<dbReference type="Pfam" id="PF22621">
    <property type="entry name" value="CurL-like_PKS_C"/>
    <property type="match status" value="1"/>
</dbReference>
<gene>
    <name evidence="9" type="primary">mcyD</name>
</gene>
<dbReference type="CDD" id="cd00833">
    <property type="entry name" value="PKS"/>
    <property type="match status" value="2"/>
</dbReference>
<feature type="domain" description="PKS/mFAS DH" evidence="8">
    <location>
        <begin position="847"/>
        <end position="1115"/>
    </location>
</feature>
<dbReference type="SUPFAM" id="SSF53901">
    <property type="entry name" value="Thiolase-like"/>
    <property type="match status" value="2"/>
</dbReference>
<dbReference type="Gene3D" id="3.40.50.150">
    <property type="entry name" value="Vaccinia Virus protein VP39"/>
    <property type="match status" value="1"/>
</dbReference>
<dbReference type="InterPro" id="IPR049552">
    <property type="entry name" value="PKS_DH_N"/>
</dbReference>
<keyword evidence="2" id="KW-0597">Phosphoprotein</keyword>
<dbReference type="PROSITE" id="PS00012">
    <property type="entry name" value="PHOSPHOPANTETHEINE"/>
    <property type="match status" value="1"/>
</dbReference>
<evidence type="ECO:0000256" key="3">
    <source>
        <dbReference type="ARBA" id="ARBA00022679"/>
    </source>
</evidence>
<evidence type="ECO:0000256" key="1">
    <source>
        <dbReference type="ARBA" id="ARBA00022450"/>
    </source>
</evidence>
<dbReference type="InterPro" id="IPR014030">
    <property type="entry name" value="Ketoacyl_synth_N"/>
</dbReference>
<dbReference type="InterPro" id="IPR036736">
    <property type="entry name" value="ACP-like_sf"/>
</dbReference>
<dbReference type="SUPFAM" id="SSF51735">
    <property type="entry name" value="NAD(P)-binding Rossmann-fold domains"/>
    <property type="match status" value="4"/>
</dbReference>
<dbReference type="SMART" id="SM00826">
    <property type="entry name" value="PKS_DH"/>
    <property type="match status" value="2"/>
</dbReference>
<dbReference type="SMART" id="SM00825">
    <property type="entry name" value="PKS_KS"/>
    <property type="match status" value="2"/>
</dbReference>
<dbReference type="InterPro" id="IPR032821">
    <property type="entry name" value="PKS_assoc"/>
</dbReference>
<dbReference type="Pfam" id="PF08659">
    <property type="entry name" value="KR"/>
    <property type="match status" value="2"/>
</dbReference>
<sequence>MDISDNDKSIQTRVFKALNEAKEKLKAVEAKQTEPIAVIGLGCRFGKNISTPESFWSFLKTGGNTLTNIPSDRWNTSDFYDSDRSKPGKIYISQGGFLDDVSMFDPHFFGIAPREALHIDPQQRLLLEVAYEALENAGMAAPTTRIGKTGVFIGITNNDYARLISPNEDYSTIGAYHISGNHTNAAAGRISYLLNLNGPSLAVDTACSSSLVAVHLACRSLRAQECRQALVGGVNLILTPEVPIALCKNQMLAADGRCKTFDASADGFGIGEGCGVVVLKRLSEALADGDRIWALIRGTAVNNDGASGGFTVPNGPVQTDLIREALIDARLNADIIDYVEAHGTGTSLGDPIEIKAIADALCVNRSRSQPLLVGSIKTNLGHLAAAAGISGLIKTVLSIYYSEIPAHLNLQTPNPHINWDSLPINVVTLTRPWTVSNSKMKAAGVSSFGASGTNAHVILSEPPQVKFSHKNRFPVLVTLSAKDEERLHLIANNFVDYINKKPKINLNDIAFSLNTGRFHHNQRLALLVSNVTSFQKQLRSFTSDHSRETNIIHGEAQGNPKIAFLFHDHQAIFSGIGEDFFVNEPIFHDAFDRCDRLFQNYFNFSIENLLYNNQNIDNHLSIQPILFALQYAICELWKSWGITPTAVLGTGFGEYLAAQQAGVFSLEDAVKLVATRVRLFSNNQNLDQEKVLAFQKVAEKIIYNNPQLTLINSLNGEVASNYVKNAAYWVQNLRQSEHIYQGISLLNKLGYQIFIETGNQPILTKIDQSNLPNKKILWLCSLAKDGSNEQQIQTVLAELYVRGVDINWQEFHRSRLGQKISLPNSPFIRKRYWVDSVRKPHHDHSGHPLLGDRFPSPLSSIQYRASVSQHNPAFLAEHQVFGKPIFPGAAFIEMALAATEGEAVIVENIEFKKALILQDKVDNLQLVINQESFQIYHQVDHNWDVLVAGEIQKLKSIDSIVQNLEQITANSPEQLEISAFYEIYKKSGVNYGNSFQLINQLQCSQNTAFAQIKLTDNLRLEAKNYHFHPAMLDACFQAIAAILFQQESSVTYVPIRIGKFQFFKSPGERIISAVRLTNNSHNLVISDIDIYSEQGELLVSIIGFELKAVQRQEILHNGTQPQSYIEEWIPLPSLLPDGRDTLLTPNVIKTQVQPQQLEQQLADKLRQYERLLAEMESLSVSYIWEGLKQLNWQPELGQIYQEQQIAVQGGVVDFYRPLLSRCLAILAEEGILNQQQNGWLLIKEPEIFSSQLQIQHLRSRFPDYLAEINLIERCGAALANVMRCQIEPLELLFPQGDLNAIASVYSDAAGAKLMNELVAANIRCAVANLPTNRQLRILEIGGGTGSSTAAILPHLPQKQIEYVFTDISSSFLTRAKENFSHYPFIKYQTLDIENNPFTQGFLPGSFDIIIAANVLHATADINKTLENVRSLMAPNALIVLLESTGARRWVDLTFGLTGGWWLCSQDPLRNGYPLMDTKHWQDLLTNHQFTEINVIEPNKSQTRNLLRQSVIVAKGNNVCKPVSHELIFADSKENTHNLVTSLQQRGVACSVICPQDINPDHPDDYLSLLQNLLNPETREIIYLWPLQEIVGEIYQTVEIFCRRFLFLIQALLQQENPPSLILVTQGSVPAKEITTLTSPAQSSLLGIAFSLILEHPELNFRAIDVDPHTQDFGEKLFREIYSNTQENRVALRGEQRFCPRLIERKLTDGNINFRQDGYYLVSGGTGGLGLATARWMIERGARHLVLCSRSGAKAVNTEVLASLQTTNADIKIKDIDIIDAEKLHTLLEECRSQYPVRGIFHIAGTLDDTILIRLTPESFNHVLAPKVKGTWLLHQLTLNDPLDFFVCYTSAVSLIGSPGQANAAAANAFEDAFTYYRHAQNLPATAINWGPWSEIGAAVDRNVLERLAAKGYDAIAPDLALQTLEKILFNQILRAGVIAIDWERFPYINQNFYQNFLPQGQTKSPTKSNILEQWQAVPIKQRRDLLIRHISLRVSTVLGLSIGEISPQQGFFDLGMDSLTSTELRNLLQTDFNCSLPATITFRFPNVEALADYILREVLNISEVQISAQKLIPEIPQIQVEKSIPKTPQQQEDPIVIVGMACRFPGGANDVESFWKLLEEGKDAVGEIPGDRWDSQAWYHPDPDTPGKIYSPYGAFLDQVDQFDAEFFGIVPREAVAIDPQQRLLLETSWQALESAGQNPQQLRNSQTGVFVGAMTQDYAQLSYAPEAINAYTGSGTSVSVAAGRLSYVLGLQGPSMTVDTACSSSLVAVHLAYNALRNGECDIALAGGVNIILTPIISLIESRAHMLAPDGRCKTFDASANGMVRGEGCGMIVLKRLSQAIKNGDRILARVYGTAVNHDGPSSGLTVPNGDAQEKLLHQALKTAQLKPEQIDYIEAHGTGTAIGDPIELESMAAVFGKRPQNRPLIIGSVKTNLGHLEGAAGIAGLIKTVLALQNNKIPPHLHFQQPNPRFDWSSDIFEVPVHGKNWHSSERQRIAGVSSFGFSGTNAHVIVGEIADYSTRNFDQKFYLLPLSARSEKSLQELAKNYQSSFNESVNLADACFTASTGRSVFRHRLCILAESITTVQQALIDFQTGEDYENLITPISSEIQPDVAFLFSGQGSQYSGMGQTLYNQEPVFKNTLDLCHQILEPILETSLLDIIFELQNSDLLQQTQITQPALFALEYSLAKLWQSWGIQPSALLGHSIGEYVAACLAGVFSLEDGLQLVVQRGRLMGELPQNGAMVAIYADYQTVLDHLNPYKNQVNIAAANGAINVISGLSEIVEQLEKTFIEQGYKTRRLAVSHAFHSPLMEAMLDDFAKILSKISFHEPSLKIISNLTGKPIGKEIATPDYWLSHIRNTVHFGQGFKYLIDTGYRCFLELGSKPVLLGMARLSYQTKDILWLPSIIPGQNEQAQMYKSLATLFVNGYSVEWTGVFKPGKRIPLPTYPFQRERYWLSNSQFSIAAIQNNLHPFISDFKKLATGEIIFEGEITSQQPDYLAEHKVFNKTIFPATGFIEAILAASQKIFTHGLVTIQNVSIHQGLLLSVSPTTLQLIFKTKKSSEYSLEIFSSNSAKDNWILHVTGEIKPHNQKAPTSISNWSDFKGESIAVPEFYELYQQMGITYGQRFQAIQELRYLGNGSQAQISIDRSLADQRYCLHPVLIDACLQSIGAAFPEIHGQELHLPYGFSSLELFGNPGSQAETRIFVKSDSNSEMRVDVEVYNQQQQLCARFIDLVARRTHPAVLQHLWQESEQNWFYQIQWQYLNSVSNIAHNSSKSWLIFVPSSTVLDQLINLLKQAGERVITVELGDDYKRRSQDNFVINLSQKSDFQRLYQEAYPSGEFPTGVIFAWENAPVAEYADTVYKSSHAVLNLIQTITTSWQKLPDLWLVTRNANQILTDASIQPQQYCLWGLGAVINQEYPQMRCVCLDLSPTEEPDEAEFLFQELHSFSNELRLALRQGNRYGARLVSATIPPAQKQQFVSKEGAYLITGGLGKLGLLLAQWLSKMGASHLVLCSRNIKSLPEAIASLRQNGTQITVIGADITSAVDIEQIFSRFGVDLPPLRGVIHAAGILDDGLLSNQNWARYENVMRPKVEGTLLLDRYTRNLSLDFFITFSSAAVILGSPGQSSYAAANSFMDALMQQRQSLGLPGISINWGAWDTENEIEKQRFASWGIQSMSSDLALKYLSELIMGNVSQGSIIDINWSKFNQVFTINQPFFAEVLITKEDIQSNSAKLLEKLNSLPIDERAESLIQGIEQILREVTGLSGNNFIPQQTSFLELGLNSLMVLEFKNRLETNLACSLSASIIFDYPNLTSLSTYIREEVLATYVDFEVRINTQADDIHPYDSLNEEELTILLNQKLAELDQYGE</sequence>
<dbReference type="SUPFAM" id="SSF55048">
    <property type="entry name" value="Probable ACP-binding domain of malonyl-CoA ACP transacylase"/>
    <property type="match status" value="1"/>
</dbReference>
<dbReference type="Gene3D" id="3.40.47.10">
    <property type="match status" value="2"/>
</dbReference>
<dbReference type="InterPro" id="IPR020841">
    <property type="entry name" value="PKS_Beta-ketoAc_synthase_dom"/>
</dbReference>
<keyword evidence="4" id="KW-0511">Multifunctional enzyme</keyword>
<dbReference type="CDD" id="cd08955">
    <property type="entry name" value="KR_2_FAS_SDR_x"/>
    <property type="match status" value="2"/>
</dbReference>
<evidence type="ECO:0000259" key="7">
    <source>
        <dbReference type="PROSITE" id="PS52004"/>
    </source>
</evidence>
<dbReference type="Pfam" id="PF14765">
    <property type="entry name" value="PS-DH"/>
    <property type="match status" value="2"/>
</dbReference>
<name>A0A1Q0AL62_9CYAN</name>
<dbReference type="Pfam" id="PF21089">
    <property type="entry name" value="PKS_DH_N"/>
    <property type="match status" value="2"/>
</dbReference>
<feature type="region of interest" description="C-terminal hotdog fold" evidence="5">
    <location>
        <begin position="3106"/>
        <end position="3247"/>
    </location>
</feature>
<dbReference type="GO" id="GO:0004315">
    <property type="term" value="F:3-oxoacyl-[acyl-carrier-protein] synthase activity"/>
    <property type="evidence" value="ECO:0007669"/>
    <property type="project" value="InterPro"/>
</dbReference>
<evidence type="ECO:0000256" key="5">
    <source>
        <dbReference type="PROSITE-ProRule" id="PRU01363"/>
    </source>
</evidence>
<dbReference type="Pfam" id="PF21394">
    <property type="entry name" value="Beta-ketacyl_N"/>
    <property type="match status" value="1"/>
</dbReference>
<dbReference type="InterPro" id="IPR049900">
    <property type="entry name" value="PKS_mFAS_DH"/>
</dbReference>
<dbReference type="GO" id="GO:0006633">
    <property type="term" value="P:fatty acid biosynthetic process"/>
    <property type="evidence" value="ECO:0007669"/>
    <property type="project" value="InterPro"/>
</dbReference>
<dbReference type="InterPro" id="IPR049490">
    <property type="entry name" value="C883_1060-like_KR_N"/>
</dbReference>
<feature type="domain" description="Ketosynthase family 3 (KS3)" evidence="7">
    <location>
        <begin position="2092"/>
        <end position="2515"/>
    </location>
</feature>
<dbReference type="PROSITE" id="PS50075">
    <property type="entry name" value="CARRIER"/>
    <property type="match status" value="2"/>
</dbReference>
<dbReference type="EMBL" id="KX891213">
    <property type="protein sequence ID" value="AQH32482.1"/>
    <property type="molecule type" value="Genomic_DNA"/>
</dbReference>
<feature type="region of interest" description="N-terminal hotdog fold" evidence="5">
    <location>
        <begin position="2972"/>
        <end position="3094"/>
    </location>
</feature>
<dbReference type="InterPro" id="IPR050091">
    <property type="entry name" value="PKS_NRPS_Biosynth_Enz"/>
</dbReference>
<feature type="active site" description="Proton donor; for dehydratase activity" evidence="5">
    <location>
        <position position="3165"/>
    </location>
</feature>
<dbReference type="Pfam" id="PF02801">
    <property type="entry name" value="Ketoacyl-synt_C"/>
    <property type="match status" value="2"/>
</dbReference>
<organism evidence="9">
    <name type="scientific">Fischerella sp. CENA161</name>
    <dbReference type="NCBI Taxonomy" id="548826"/>
    <lineage>
        <taxon>Bacteria</taxon>
        <taxon>Bacillati</taxon>
        <taxon>Cyanobacteriota</taxon>
        <taxon>Cyanophyceae</taxon>
        <taxon>Nostocales</taxon>
        <taxon>Hapalosiphonaceae</taxon>
        <taxon>Fischerella</taxon>
    </lineage>
</organism>